<reference evidence="1" key="1">
    <citation type="submission" date="2021-06" db="EMBL/GenBank/DDBJ databases">
        <authorList>
            <person name="Kallberg Y."/>
            <person name="Tangrot J."/>
            <person name="Rosling A."/>
        </authorList>
    </citation>
    <scope>NUCLEOTIDE SEQUENCE</scope>
    <source>
        <strain evidence="1">FL966</strain>
    </source>
</reference>
<protein>
    <submittedName>
        <fullName evidence="1">2420_t:CDS:1</fullName>
    </submittedName>
</protein>
<accession>A0A9N9IE11</accession>
<evidence type="ECO:0000313" key="2">
    <source>
        <dbReference type="Proteomes" id="UP000789759"/>
    </source>
</evidence>
<gene>
    <name evidence="1" type="ORF">CPELLU_LOCUS13621</name>
</gene>
<dbReference type="EMBL" id="CAJVQA010014760">
    <property type="protein sequence ID" value="CAG8733068.1"/>
    <property type="molecule type" value="Genomic_DNA"/>
</dbReference>
<keyword evidence="2" id="KW-1185">Reference proteome</keyword>
<dbReference type="AlphaFoldDB" id="A0A9N9IE11"/>
<comment type="caution">
    <text evidence="1">The sequence shown here is derived from an EMBL/GenBank/DDBJ whole genome shotgun (WGS) entry which is preliminary data.</text>
</comment>
<organism evidence="1 2">
    <name type="scientific">Cetraspora pellucida</name>
    <dbReference type="NCBI Taxonomy" id="1433469"/>
    <lineage>
        <taxon>Eukaryota</taxon>
        <taxon>Fungi</taxon>
        <taxon>Fungi incertae sedis</taxon>
        <taxon>Mucoromycota</taxon>
        <taxon>Glomeromycotina</taxon>
        <taxon>Glomeromycetes</taxon>
        <taxon>Diversisporales</taxon>
        <taxon>Gigasporaceae</taxon>
        <taxon>Cetraspora</taxon>
    </lineage>
</organism>
<evidence type="ECO:0000313" key="1">
    <source>
        <dbReference type="EMBL" id="CAG8733068.1"/>
    </source>
</evidence>
<dbReference type="Proteomes" id="UP000789759">
    <property type="component" value="Unassembled WGS sequence"/>
</dbReference>
<sequence>MIRLEPTQRFCQKCQFKCESAISFEDISEFVYNSLRSLEGTNEQYKSDSELGAINIKILKNQNLIEVFAPFTYPNNSIPALWRQIQEREHDGYNNLSTQQVYYWWSIESRKIYQRNSDSLKSAHLLLTLNEFKQEIIIYITIPTVYNVFNFQYLNLSFYYNSLETNEKDFLLESDAEKEAPDNVLNHLFDILD</sequence>
<proteinExistence type="predicted"/>
<name>A0A9N9IE11_9GLOM</name>